<reference evidence="1 2" key="1">
    <citation type="submission" date="2020-08" db="EMBL/GenBank/DDBJ databases">
        <title>Genomic Encyclopedia of Type Strains, Phase IV (KMG-IV): sequencing the most valuable type-strain genomes for metagenomic binning, comparative biology and taxonomic classification.</title>
        <authorList>
            <person name="Goeker M."/>
        </authorList>
    </citation>
    <scope>NUCLEOTIDE SEQUENCE [LARGE SCALE GENOMIC DNA]</scope>
    <source>
        <strain evidence="1 2">YIM 65646</strain>
    </source>
</reference>
<dbReference type="AlphaFoldDB" id="A0A841FX02"/>
<gene>
    <name evidence="1" type="ORF">HNR73_004882</name>
</gene>
<evidence type="ECO:0000313" key="2">
    <source>
        <dbReference type="Proteomes" id="UP000548476"/>
    </source>
</evidence>
<name>A0A841FX02_9ACTN</name>
<proteinExistence type="predicted"/>
<comment type="caution">
    <text evidence="1">The sequence shown here is derived from an EMBL/GenBank/DDBJ whole genome shotgun (WGS) entry which is preliminary data.</text>
</comment>
<accession>A0A841FX02</accession>
<dbReference type="Proteomes" id="UP000548476">
    <property type="component" value="Unassembled WGS sequence"/>
</dbReference>
<dbReference type="EMBL" id="JACHGT010000011">
    <property type="protein sequence ID" value="MBB6037009.1"/>
    <property type="molecule type" value="Genomic_DNA"/>
</dbReference>
<keyword evidence="2" id="KW-1185">Reference proteome</keyword>
<evidence type="ECO:0008006" key="3">
    <source>
        <dbReference type="Google" id="ProtNLM"/>
    </source>
</evidence>
<dbReference type="RefSeq" id="WP_184789848.1">
    <property type="nucleotide sequence ID" value="NZ_BONT01000072.1"/>
</dbReference>
<protein>
    <recommendedName>
        <fullName evidence="3">Core-binding (CB) domain-containing protein</fullName>
    </recommendedName>
</protein>
<evidence type="ECO:0000313" key="1">
    <source>
        <dbReference type="EMBL" id="MBB6037009.1"/>
    </source>
</evidence>
<organism evidence="1 2">
    <name type="scientific">Phytomonospora endophytica</name>
    <dbReference type="NCBI Taxonomy" id="714109"/>
    <lineage>
        <taxon>Bacteria</taxon>
        <taxon>Bacillati</taxon>
        <taxon>Actinomycetota</taxon>
        <taxon>Actinomycetes</taxon>
        <taxon>Micromonosporales</taxon>
        <taxon>Micromonosporaceae</taxon>
        <taxon>Phytomonospora</taxon>
    </lineage>
</organism>
<sequence>MSSSPRYEDLFAYLDAVARAGHLKKTSIDLARSTLKRVLEATDVTIDTALNDLDIDRIREQLESLDLKPTTAEAYAGRLRRMVKESREWATGEPLKKAREEKSMIDYPLQLRPGMRLNFTLPADLTAAEVDRIGRFLTALIVEEDETENAAPQAKGEEETED</sequence>